<dbReference type="Pfam" id="PF11137">
    <property type="entry name" value="DUF2909"/>
    <property type="match status" value="1"/>
</dbReference>
<comment type="caution">
    <text evidence="2">The sequence shown here is derived from an EMBL/GenBank/DDBJ whole genome shotgun (WGS) entry which is preliminary data.</text>
</comment>
<keyword evidence="1" id="KW-0472">Membrane</keyword>
<accession>A0A0B3BWM2</accession>
<proteinExistence type="predicted"/>
<dbReference type="NCBIfam" id="NF033233">
    <property type="entry name" value="twin_helix"/>
    <property type="match status" value="1"/>
</dbReference>
<gene>
    <name evidence="2" type="ORF">PT85_14905</name>
</gene>
<dbReference type="EMBL" id="JTAK01000006">
    <property type="protein sequence ID" value="KHO63787.1"/>
    <property type="molecule type" value="Genomic_DNA"/>
</dbReference>
<dbReference type="STRING" id="706570.PT85_14905"/>
<evidence type="ECO:0000313" key="2">
    <source>
        <dbReference type="EMBL" id="KHO63787.1"/>
    </source>
</evidence>
<dbReference type="InterPro" id="IPR021313">
    <property type="entry name" value="DUF2909"/>
</dbReference>
<organism evidence="2 3">
    <name type="scientific">Pseudomonas flexibilis</name>
    <dbReference type="NCBI Taxonomy" id="706570"/>
    <lineage>
        <taxon>Bacteria</taxon>
        <taxon>Pseudomonadati</taxon>
        <taxon>Pseudomonadota</taxon>
        <taxon>Gammaproteobacteria</taxon>
        <taxon>Pseudomonadales</taxon>
        <taxon>Pseudomonadaceae</taxon>
        <taxon>Pseudomonas</taxon>
    </lineage>
</organism>
<keyword evidence="1" id="KW-0812">Transmembrane</keyword>
<reference evidence="2 3" key="1">
    <citation type="submission" date="2014-11" db="EMBL/GenBank/DDBJ databases">
        <title>Genome sequence of Pseudomonas tuomuerensis JCM 14085.</title>
        <authorList>
            <person name="Shin S.-K."/>
            <person name="Yi H."/>
        </authorList>
    </citation>
    <scope>NUCLEOTIDE SEQUENCE [LARGE SCALE GENOMIC DNA]</scope>
    <source>
        <strain evidence="2 3">JCM 14085</strain>
    </source>
</reference>
<protein>
    <submittedName>
        <fullName evidence="2">Major facilitator superfamily permease</fullName>
    </submittedName>
</protein>
<name>A0A0B3BWM2_9PSED</name>
<sequence length="64" mass="7058">MLKAAILLLLLAILTSLFSALYFMLRDTGRSNRMVYALYARVALSALALALIAWGFYSGQLQST</sequence>
<dbReference type="RefSeq" id="WP_027588689.1">
    <property type="nucleotide sequence ID" value="NZ_FMUP01000004.1"/>
</dbReference>
<keyword evidence="1" id="KW-1133">Transmembrane helix</keyword>
<evidence type="ECO:0000256" key="1">
    <source>
        <dbReference type="SAM" id="Phobius"/>
    </source>
</evidence>
<feature type="transmembrane region" description="Helical" evidence="1">
    <location>
        <begin position="36"/>
        <end position="57"/>
    </location>
</feature>
<evidence type="ECO:0000313" key="3">
    <source>
        <dbReference type="Proteomes" id="UP000030980"/>
    </source>
</evidence>
<keyword evidence="3" id="KW-1185">Reference proteome</keyword>
<dbReference type="Proteomes" id="UP000030980">
    <property type="component" value="Unassembled WGS sequence"/>
</dbReference>
<dbReference type="AlphaFoldDB" id="A0A0B3BWM2"/>